<evidence type="ECO:0000313" key="2">
    <source>
        <dbReference type="EMBL" id="VAW20475.1"/>
    </source>
</evidence>
<dbReference type="PANTHER" id="PTHR42663:SF6">
    <property type="entry name" value="HYDROLASE C777.06C-RELATED"/>
    <property type="match status" value="1"/>
</dbReference>
<proteinExistence type="predicted"/>
<name>A0A3B0TPD1_9ZZZZ</name>
<protein>
    <submittedName>
        <fullName evidence="2">Metal-dependent hydrolases of the beta-lactamase superfamily I PhnP protein</fullName>
    </submittedName>
</protein>
<organism evidence="2">
    <name type="scientific">hydrothermal vent metagenome</name>
    <dbReference type="NCBI Taxonomy" id="652676"/>
    <lineage>
        <taxon>unclassified sequences</taxon>
        <taxon>metagenomes</taxon>
        <taxon>ecological metagenomes</taxon>
    </lineage>
</organism>
<feature type="domain" description="Metallo-beta-lactamase" evidence="1">
    <location>
        <begin position="58"/>
        <end position="241"/>
    </location>
</feature>
<reference evidence="2" key="1">
    <citation type="submission" date="2018-06" db="EMBL/GenBank/DDBJ databases">
        <authorList>
            <person name="Zhirakovskaya E."/>
        </authorList>
    </citation>
    <scope>NUCLEOTIDE SEQUENCE</scope>
</reference>
<dbReference type="EMBL" id="UOEO01000141">
    <property type="protein sequence ID" value="VAW20475.1"/>
    <property type="molecule type" value="Genomic_DNA"/>
</dbReference>
<dbReference type="InterPro" id="IPR036866">
    <property type="entry name" value="RibonucZ/Hydroxyglut_hydro"/>
</dbReference>
<evidence type="ECO:0000259" key="1">
    <source>
        <dbReference type="Pfam" id="PF12706"/>
    </source>
</evidence>
<dbReference type="Gene3D" id="3.60.15.10">
    <property type="entry name" value="Ribonuclease Z/Hydroxyacylglutathione hydrolase-like"/>
    <property type="match status" value="1"/>
</dbReference>
<dbReference type="CDD" id="cd16279">
    <property type="entry name" value="metallo-hydrolase-like_MBL-fold"/>
    <property type="match status" value="1"/>
</dbReference>
<dbReference type="AlphaFoldDB" id="A0A3B0TPD1"/>
<accession>A0A3B0TPD1</accession>
<dbReference type="PROSITE" id="PS51257">
    <property type="entry name" value="PROKAR_LIPOPROTEIN"/>
    <property type="match status" value="1"/>
</dbReference>
<dbReference type="PANTHER" id="PTHR42663">
    <property type="entry name" value="HYDROLASE C777.06C-RELATED-RELATED"/>
    <property type="match status" value="1"/>
</dbReference>
<gene>
    <name evidence="2" type="ORF">MNBD_ALPHA12-258</name>
</gene>
<dbReference type="GO" id="GO:0016787">
    <property type="term" value="F:hydrolase activity"/>
    <property type="evidence" value="ECO:0007669"/>
    <property type="project" value="UniProtKB-KW"/>
</dbReference>
<dbReference type="Pfam" id="PF12706">
    <property type="entry name" value="Lactamase_B_2"/>
    <property type="match status" value="1"/>
</dbReference>
<sequence>MSKPAQTIIATILGCGSSGGVPRIGNQWGECDRTESRNRRSRCSLLLTGKRKDSTGITQVLIDTGCDLREQLLANNVEHMDAVFYTHEHADHTHGIDDLRVMALTARKRIDVYFSARAGRRIMNSFDYCFTTAKDSGYPPILRANEIETGVPIVIKGAGGSIDLKPVLQDHGKITTFGFKIKNFLYSCDVSGFPQSSYVDLERLDVWIVDALRRSAHPSHLNLEQALDWIERVKPKQAILTNLHIDLDYKSISNETPDNVSAAYDGMKIDVIAGKILD</sequence>
<dbReference type="SUPFAM" id="SSF56281">
    <property type="entry name" value="Metallo-hydrolase/oxidoreductase"/>
    <property type="match status" value="1"/>
</dbReference>
<keyword evidence="2" id="KW-0378">Hydrolase</keyword>
<dbReference type="InterPro" id="IPR001279">
    <property type="entry name" value="Metallo-B-lactamas"/>
</dbReference>